<dbReference type="Proteomes" id="UP001054252">
    <property type="component" value="Unassembled WGS sequence"/>
</dbReference>
<evidence type="ECO:0000313" key="3">
    <source>
        <dbReference type="EMBL" id="GKV03649.1"/>
    </source>
</evidence>
<dbReference type="EMBL" id="BPVZ01000020">
    <property type="protein sequence ID" value="GKV03649.1"/>
    <property type="molecule type" value="Genomic_DNA"/>
</dbReference>
<name>A0AAV5IUS6_9ROSI</name>
<protein>
    <submittedName>
        <fullName evidence="3">Uncharacterized protein</fullName>
    </submittedName>
</protein>
<reference evidence="3 4" key="1">
    <citation type="journal article" date="2021" name="Commun. Biol.">
        <title>The genome of Shorea leprosula (Dipterocarpaceae) highlights the ecological relevance of drought in aseasonal tropical rainforests.</title>
        <authorList>
            <person name="Ng K.K.S."/>
            <person name="Kobayashi M.J."/>
            <person name="Fawcett J.A."/>
            <person name="Hatakeyama M."/>
            <person name="Paape T."/>
            <person name="Ng C.H."/>
            <person name="Ang C.C."/>
            <person name="Tnah L.H."/>
            <person name="Lee C.T."/>
            <person name="Nishiyama T."/>
            <person name="Sese J."/>
            <person name="O'Brien M.J."/>
            <person name="Copetti D."/>
            <person name="Mohd Noor M.I."/>
            <person name="Ong R.C."/>
            <person name="Putra M."/>
            <person name="Sireger I.Z."/>
            <person name="Indrioko S."/>
            <person name="Kosugi Y."/>
            <person name="Izuno A."/>
            <person name="Isagi Y."/>
            <person name="Lee S.L."/>
            <person name="Shimizu K.K."/>
        </authorList>
    </citation>
    <scope>NUCLEOTIDE SEQUENCE [LARGE SCALE GENOMIC DNA]</scope>
    <source>
        <strain evidence="3">214</strain>
    </source>
</reference>
<keyword evidence="2" id="KW-1133">Transmembrane helix</keyword>
<dbReference type="PRINTS" id="PR01217">
    <property type="entry name" value="PRICHEXTENSN"/>
</dbReference>
<feature type="transmembrane region" description="Helical" evidence="2">
    <location>
        <begin position="12"/>
        <end position="32"/>
    </location>
</feature>
<dbReference type="AlphaFoldDB" id="A0AAV5IUS6"/>
<evidence type="ECO:0000256" key="1">
    <source>
        <dbReference type="SAM" id="MobiDB-lite"/>
    </source>
</evidence>
<keyword evidence="2" id="KW-0812">Transmembrane</keyword>
<gene>
    <name evidence="3" type="ORF">SLEP1_g15919</name>
</gene>
<evidence type="ECO:0000313" key="4">
    <source>
        <dbReference type="Proteomes" id="UP001054252"/>
    </source>
</evidence>
<feature type="transmembrane region" description="Helical" evidence="2">
    <location>
        <begin position="164"/>
        <end position="183"/>
    </location>
</feature>
<proteinExistence type="predicted"/>
<keyword evidence="2" id="KW-0472">Membrane</keyword>
<evidence type="ECO:0000256" key="2">
    <source>
        <dbReference type="SAM" id="Phobius"/>
    </source>
</evidence>
<feature type="region of interest" description="Disordered" evidence="1">
    <location>
        <begin position="98"/>
        <end position="121"/>
    </location>
</feature>
<keyword evidence="4" id="KW-1185">Reference proteome</keyword>
<sequence>MYASARQMGHGWLVLVGIVGMIFVLGFGQVAAQGEVGEPASSLLCISECETCPVICSPSPEPLVTIYAPPSPLLTLYPPPPPLLTPYPPPPLLKTYPPPPVHHSTPHSPPPPPPAPSSYPYGGTPPPPKYSGIPYPYYQGPPYVGPHQYPYPYYYFYSSEASSVSFSGFILACIVALLHYFAVQW</sequence>
<comment type="caution">
    <text evidence="3">The sequence shown here is derived from an EMBL/GenBank/DDBJ whole genome shotgun (WGS) entry which is preliminary data.</text>
</comment>
<accession>A0AAV5IUS6</accession>
<organism evidence="3 4">
    <name type="scientific">Rubroshorea leprosula</name>
    <dbReference type="NCBI Taxonomy" id="152421"/>
    <lineage>
        <taxon>Eukaryota</taxon>
        <taxon>Viridiplantae</taxon>
        <taxon>Streptophyta</taxon>
        <taxon>Embryophyta</taxon>
        <taxon>Tracheophyta</taxon>
        <taxon>Spermatophyta</taxon>
        <taxon>Magnoliopsida</taxon>
        <taxon>eudicotyledons</taxon>
        <taxon>Gunneridae</taxon>
        <taxon>Pentapetalae</taxon>
        <taxon>rosids</taxon>
        <taxon>malvids</taxon>
        <taxon>Malvales</taxon>
        <taxon>Dipterocarpaceae</taxon>
        <taxon>Rubroshorea</taxon>
    </lineage>
</organism>